<dbReference type="EMBL" id="CP024923">
    <property type="protein sequence ID" value="ATY32221.1"/>
    <property type="molecule type" value="Genomic_DNA"/>
</dbReference>
<keyword evidence="3 6" id="KW-0812">Transmembrane</keyword>
<feature type="domain" description="Prepilin type IV endopeptidase peptidase" evidence="7">
    <location>
        <begin position="13"/>
        <end position="115"/>
    </location>
</feature>
<feature type="transmembrane region" description="Helical" evidence="6">
    <location>
        <begin position="133"/>
        <end position="156"/>
    </location>
</feature>
<dbReference type="Pfam" id="PF01478">
    <property type="entry name" value="Peptidase_A24"/>
    <property type="match status" value="1"/>
</dbReference>
<reference evidence="8 9" key="1">
    <citation type="submission" date="2017-11" db="EMBL/GenBank/DDBJ databases">
        <title>Complete genome sequence of Sphingomonas sp. Strain Cra20, a psychrotolerant potential plant growth promoting rhizobacteria.</title>
        <authorList>
            <person name="Luo Y."/>
        </authorList>
    </citation>
    <scope>NUCLEOTIDE SEQUENCE [LARGE SCALE GENOMIC DNA]</scope>
    <source>
        <strain evidence="8 9">Cra20</strain>
    </source>
</reference>
<dbReference type="RefSeq" id="WP_100282030.1">
    <property type="nucleotide sequence ID" value="NZ_CP024923.1"/>
</dbReference>
<feature type="transmembrane region" description="Helical" evidence="6">
    <location>
        <begin position="61"/>
        <end position="80"/>
    </location>
</feature>
<dbReference type="GO" id="GO:0005886">
    <property type="term" value="C:plasma membrane"/>
    <property type="evidence" value="ECO:0007669"/>
    <property type="project" value="UniProtKB-SubCell"/>
</dbReference>
<evidence type="ECO:0000313" key="9">
    <source>
        <dbReference type="Proteomes" id="UP000229081"/>
    </source>
</evidence>
<organism evidence="8 9">
    <name type="scientific">Sphingomonas psychrotolerans</name>
    <dbReference type="NCBI Taxonomy" id="1327635"/>
    <lineage>
        <taxon>Bacteria</taxon>
        <taxon>Pseudomonadati</taxon>
        <taxon>Pseudomonadota</taxon>
        <taxon>Alphaproteobacteria</taxon>
        <taxon>Sphingomonadales</taxon>
        <taxon>Sphingomonadaceae</taxon>
        <taxon>Sphingomonas</taxon>
    </lineage>
</organism>
<accession>A0A2K8MLX9</accession>
<dbReference type="InterPro" id="IPR052218">
    <property type="entry name" value="Preflagellin_Peptidase"/>
</dbReference>
<evidence type="ECO:0000256" key="5">
    <source>
        <dbReference type="ARBA" id="ARBA00023136"/>
    </source>
</evidence>
<dbReference type="AlphaFoldDB" id="A0A2K8MLX9"/>
<dbReference type="PANTHER" id="PTHR36506">
    <property type="entry name" value="PREFLAGELLIN PEPTIDASE"/>
    <property type="match status" value="1"/>
</dbReference>
<protein>
    <recommendedName>
        <fullName evidence="7">Prepilin type IV endopeptidase peptidase domain-containing protein</fullName>
    </recommendedName>
</protein>
<sequence length="224" mass="23432">MGDVFLTLLLSALGLLLVSAGIEDARSRNIANWKNAAIALLAPLWWWANGLGLWPDVAIQLCIASLVLTFFVGAYALGQMGGGDVKLLAALALWLPAQPLLGMLVLMSLVGGALTVVMLAERWTQLRGGITALPWRTIAPVALAFAILLALGWAGWPGFVALAASQPVFAGLGVMIVLGAIGVGLIGAMRAARRGGILPETPYGVAIAISTLLILREPIFNQFT</sequence>
<keyword evidence="4 6" id="KW-1133">Transmembrane helix</keyword>
<evidence type="ECO:0000256" key="6">
    <source>
        <dbReference type="SAM" id="Phobius"/>
    </source>
</evidence>
<evidence type="ECO:0000256" key="3">
    <source>
        <dbReference type="ARBA" id="ARBA00022692"/>
    </source>
</evidence>
<keyword evidence="9" id="KW-1185">Reference proteome</keyword>
<name>A0A2K8MLX9_9SPHN</name>
<comment type="subcellular location">
    <subcellularLocation>
        <location evidence="1">Cell membrane</location>
        <topology evidence="1">Multi-pass membrane protein</topology>
    </subcellularLocation>
</comment>
<evidence type="ECO:0000256" key="2">
    <source>
        <dbReference type="ARBA" id="ARBA00022475"/>
    </source>
</evidence>
<dbReference type="KEGG" id="sphc:CVN68_09725"/>
<feature type="transmembrane region" description="Helical" evidence="6">
    <location>
        <begin position="168"/>
        <end position="188"/>
    </location>
</feature>
<dbReference type="PANTHER" id="PTHR36506:SF1">
    <property type="entry name" value="PREFLAGELLIN PEPTIDASE"/>
    <property type="match status" value="1"/>
</dbReference>
<evidence type="ECO:0000256" key="4">
    <source>
        <dbReference type="ARBA" id="ARBA00022989"/>
    </source>
</evidence>
<evidence type="ECO:0000259" key="7">
    <source>
        <dbReference type="Pfam" id="PF01478"/>
    </source>
</evidence>
<proteinExistence type="predicted"/>
<evidence type="ECO:0000313" key="8">
    <source>
        <dbReference type="EMBL" id="ATY32221.1"/>
    </source>
</evidence>
<dbReference type="InterPro" id="IPR000045">
    <property type="entry name" value="Prepilin_IV_endopep_pep"/>
</dbReference>
<dbReference type="Gene3D" id="1.20.120.1220">
    <property type="match status" value="1"/>
</dbReference>
<dbReference type="Proteomes" id="UP000229081">
    <property type="component" value="Chromosome"/>
</dbReference>
<dbReference type="OrthoDB" id="5329005at2"/>
<feature type="transmembrane region" description="Helical" evidence="6">
    <location>
        <begin position="100"/>
        <end position="121"/>
    </location>
</feature>
<evidence type="ECO:0000256" key="1">
    <source>
        <dbReference type="ARBA" id="ARBA00004651"/>
    </source>
</evidence>
<dbReference type="GO" id="GO:0004190">
    <property type="term" value="F:aspartic-type endopeptidase activity"/>
    <property type="evidence" value="ECO:0007669"/>
    <property type="project" value="InterPro"/>
</dbReference>
<keyword evidence="2" id="KW-1003">Cell membrane</keyword>
<feature type="transmembrane region" description="Helical" evidence="6">
    <location>
        <begin position="36"/>
        <end position="54"/>
    </location>
</feature>
<keyword evidence="5 6" id="KW-0472">Membrane</keyword>
<gene>
    <name evidence="8" type="ORF">CVN68_09725</name>
</gene>